<accession>A0A832VZQ9</accession>
<dbReference type="EMBL" id="DUJU01000168">
    <property type="protein sequence ID" value="HIH95252.1"/>
    <property type="molecule type" value="Genomic_DNA"/>
</dbReference>
<dbReference type="RefSeq" id="WP_157860336.1">
    <property type="nucleotide sequence ID" value="NZ_DUJU01000168.1"/>
</dbReference>
<proteinExistence type="predicted"/>
<comment type="caution">
    <text evidence="1">The sequence shown here is derived from an EMBL/GenBank/DDBJ whole genome shotgun (WGS) entry which is preliminary data.</text>
</comment>
<dbReference type="Proteomes" id="UP000600774">
    <property type="component" value="Unassembled WGS sequence"/>
</dbReference>
<sequence>MDEYFKYLVERAFYYALFESFRNEYQQSSGGIEQEWISLEVAEKTIQN</sequence>
<dbReference type="AlphaFoldDB" id="A0A832VZQ9"/>
<name>A0A832VZQ9_9EURY</name>
<protein>
    <submittedName>
        <fullName evidence="1">Uncharacterized protein</fullName>
    </submittedName>
</protein>
<dbReference type="GeneID" id="43446193"/>
<evidence type="ECO:0000313" key="1">
    <source>
        <dbReference type="EMBL" id="HIH95252.1"/>
    </source>
</evidence>
<evidence type="ECO:0000313" key="2">
    <source>
        <dbReference type="Proteomes" id="UP000600774"/>
    </source>
</evidence>
<organism evidence="1 2">
    <name type="scientific">Methanosarcina acetivorans</name>
    <dbReference type="NCBI Taxonomy" id="2214"/>
    <lineage>
        <taxon>Archaea</taxon>
        <taxon>Methanobacteriati</taxon>
        <taxon>Methanobacteriota</taxon>
        <taxon>Stenosarchaea group</taxon>
        <taxon>Methanomicrobia</taxon>
        <taxon>Methanosarcinales</taxon>
        <taxon>Methanosarcinaceae</taxon>
        <taxon>Methanosarcina</taxon>
    </lineage>
</organism>
<reference evidence="1" key="1">
    <citation type="journal article" date="2020" name="bioRxiv">
        <title>A rank-normalized archaeal taxonomy based on genome phylogeny resolves widespread incomplete and uneven classifications.</title>
        <authorList>
            <person name="Rinke C."/>
            <person name="Chuvochina M."/>
            <person name="Mussig A.J."/>
            <person name="Chaumeil P.-A."/>
            <person name="Waite D.W."/>
            <person name="Whitman W.B."/>
            <person name="Parks D.H."/>
            <person name="Hugenholtz P."/>
        </authorList>
    </citation>
    <scope>NUCLEOTIDE SEQUENCE</scope>
    <source>
        <strain evidence="1">UBA8876</strain>
    </source>
</reference>
<gene>
    <name evidence="1" type="ORF">HA338_14920</name>
</gene>